<protein>
    <submittedName>
        <fullName evidence="4">ECF transporter S component</fullName>
    </submittedName>
</protein>
<keyword evidence="1 3" id="KW-0812">Transmembrane</keyword>
<dbReference type="PANTHER" id="PTHR37815:SF3">
    <property type="entry name" value="UPF0397 PROTEIN SPR0429"/>
    <property type="match status" value="1"/>
</dbReference>
<dbReference type="RefSeq" id="WP_284132957.1">
    <property type="nucleotide sequence ID" value="NZ_JASKYM010000005.1"/>
</dbReference>
<evidence type="ECO:0000313" key="5">
    <source>
        <dbReference type="Proteomes" id="UP001301012"/>
    </source>
</evidence>
<gene>
    <name evidence="4" type="ORF">QOZ84_10690</name>
</gene>
<proteinExistence type="predicted"/>
<dbReference type="Gene3D" id="1.10.1760.20">
    <property type="match status" value="1"/>
</dbReference>
<keyword evidence="2 3" id="KW-1133">Transmembrane helix</keyword>
<feature type="transmembrane region" description="Helical" evidence="3">
    <location>
        <begin position="41"/>
        <end position="66"/>
    </location>
</feature>
<dbReference type="InterPro" id="IPR009825">
    <property type="entry name" value="ECF_substrate-spec-like"/>
</dbReference>
<evidence type="ECO:0000256" key="1">
    <source>
        <dbReference type="ARBA" id="ARBA00022692"/>
    </source>
</evidence>
<feature type="transmembrane region" description="Helical" evidence="3">
    <location>
        <begin position="140"/>
        <end position="162"/>
    </location>
</feature>
<evidence type="ECO:0000313" key="4">
    <source>
        <dbReference type="EMBL" id="MDK2564019.1"/>
    </source>
</evidence>
<evidence type="ECO:0000256" key="3">
    <source>
        <dbReference type="SAM" id="Phobius"/>
    </source>
</evidence>
<comment type="caution">
    <text evidence="4">The sequence shown here is derived from an EMBL/GenBank/DDBJ whole genome shotgun (WGS) entry which is preliminary data.</text>
</comment>
<organism evidence="4 5">
    <name type="scientific">Romboutsia sedimentorum</name>
    <dbReference type="NCBI Taxonomy" id="1368474"/>
    <lineage>
        <taxon>Bacteria</taxon>
        <taxon>Bacillati</taxon>
        <taxon>Bacillota</taxon>
        <taxon>Clostridia</taxon>
        <taxon>Peptostreptococcales</taxon>
        <taxon>Peptostreptococcaceae</taxon>
        <taxon>Romboutsia</taxon>
    </lineage>
</organism>
<name>A0ABT7EAQ9_9FIRM</name>
<feature type="transmembrane region" description="Helical" evidence="3">
    <location>
        <begin position="12"/>
        <end position="29"/>
    </location>
</feature>
<dbReference type="Proteomes" id="UP001301012">
    <property type="component" value="Unassembled WGS sequence"/>
</dbReference>
<evidence type="ECO:0000256" key="2">
    <source>
        <dbReference type="ARBA" id="ARBA00022989"/>
    </source>
</evidence>
<dbReference type="Pfam" id="PF07155">
    <property type="entry name" value="ECF-ribofla_trS"/>
    <property type="match status" value="1"/>
</dbReference>
<dbReference type="EMBL" id="JASKYM010000005">
    <property type="protein sequence ID" value="MDK2564019.1"/>
    <property type="molecule type" value="Genomic_DNA"/>
</dbReference>
<accession>A0ABT7EAQ9</accession>
<keyword evidence="5" id="KW-1185">Reference proteome</keyword>
<keyword evidence="3" id="KW-0472">Membrane</keyword>
<reference evidence="4 5" key="1">
    <citation type="submission" date="2023-05" db="EMBL/GenBank/DDBJ databases">
        <title>Rombocin, a short stable natural nisin variant, displays selective antimicrobial activity against Listeria monocytogenes and employs dual mode of action to kill target bacterial strains.</title>
        <authorList>
            <person name="Wambui J."/>
            <person name="Stephan R."/>
            <person name="Kuipers O.P."/>
        </authorList>
    </citation>
    <scope>NUCLEOTIDE SEQUENCE [LARGE SCALE GENOMIC DNA]</scope>
    <source>
        <strain evidence="4 5">RC002</strain>
    </source>
</reference>
<feature type="transmembrane region" description="Helical" evidence="3">
    <location>
        <begin position="106"/>
        <end position="134"/>
    </location>
</feature>
<sequence length="172" mass="17995">MNYKTRKIVLNGLLTALVCIATMVIQIPTPGTNGYINVGDGIIFISSILFGPASGMVAGGIGSALADILSGYSHWALFTLIIKGFEGYLVGILIRNNHTIIKNIFATGIGSLVMITGYFLAGGILNGSFIASAASIPSNIVQGMVSMVIAIVLSNCLSKVSYVKAFKYKAKA</sequence>
<dbReference type="PANTHER" id="PTHR37815">
    <property type="entry name" value="UPF0397 PROTEIN BC_2624-RELATED"/>
    <property type="match status" value="1"/>
</dbReference>